<accession>A0A239Z136</accession>
<feature type="transmembrane region" description="Helical" evidence="9">
    <location>
        <begin position="244"/>
        <end position="269"/>
    </location>
</feature>
<sequence>MFIVLRLFQNKGAIISILIILLYILLGVFAPYVAPYPPNEVAIEDKFDSISLDHWLGTDHLGRDVLSRLIFAIRPSLLMVLIALIISVGIGSVLGFIAGYFKGIVDSIIMRICDVMLSFPSYVMTLALIGILGIGLENILIAFIMTRWAWFSRIIRTSVMQYVEMDDVKFARTIGISHFNIIVKHIVPLTLADIAVISSSAISSMILQISGFSFLGLGVKAPTAEWGMMLNEARKVMFSHPEMIIAPGAAIIIIVLAFNFLSDALQIAVDPRFSTHMKKKQVKRGIMT</sequence>
<dbReference type="GO" id="GO:0055085">
    <property type="term" value="P:transmembrane transport"/>
    <property type="evidence" value="ECO:0007669"/>
    <property type="project" value="InterPro"/>
</dbReference>
<evidence type="ECO:0000259" key="10">
    <source>
        <dbReference type="PROSITE" id="PS50928"/>
    </source>
</evidence>
<proteinExistence type="inferred from homology"/>
<dbReference type="CDD" id="cd06261">
    <property type="entry name" value="TM_PBP2"/>
    <property type="match status" value="1"/>
</dbReference>
<dbReference type="Pfam" id="PF12911">
    <property type="entry name" value="OppC_N"/>
    <property type="match status" value="1"/>
</dbReference>
<dbReference type="NCBIfam" id="NF047573">
    <property type="entry name" value="opine_perm_CntC"/>
    <property type="match status" value="1"/>
</dbReference>
<dbReference type="GO" id="GO:0015675">
    <property type="term" value="P:nickel cation transport"/>
    <property type="evidence" value="ECO:0007669"/>
    <property type="project" value="UniProtKB-KW"/>
</dbReference>
<keyword evidence="5 9" id="KW-0812">Transmembrane</keyword>
<dbReference type="InterPro" id="IPR050366">
    <property type="entry name" value="BP-dependent_transpt_permease"/>
</dbReference>
<dbReference type="PROSITE" id="PS50928">
    <property type="entry name" value="ABC_TM1"/>
    <property type="match status" value="1"/>
</dbReference>
<feature type="transmembrane region" description="Helical" evidence="9">
    <location>
        <begin position="77"/>
        <end position="101"/>
    </location>
</feature>
<dbReference type="EMBL" id="LT906462">
    <property type="protein sequence ID" value="SNV65151.1"/>
    <property type="molecule type" value="Genomic_DNA"/>
</dbReference>
<keyword evidence="3" id="KW-1003">Cell membrane</keyword>
<evidence type="ECO:0000256" key="5">
    <source>
        <dbReference type="ARBA" id="ARBA00022692"/>
    </source>
</evidence>
<dbReference type="InterPro" id="IPR025966">
    <property type="entry name" value="OppC_N"/>
</dbReference>
<evidence type="ECO:0000313" key="11">
    <source>
        <dbReference type="EMBL" id="SNV65151.1"/>
    </source>
</evidence>
<organism evidence="11 12">
    <name type="scientific">Mammaliicoccus stepanovicii</name>
    <dbReference type="NCBI Taxonomy" id="643214"/>
    <lineage>
        <taxon>Bacteria</taxon>
        <taxon>Bacillati</taxon>
        <taxon>Bacillota</taxon>
        <taxon>Bacilli</taxon>
        <taxon>Bacillales</taxon>
        <taxon>Staphylococcaceae</taxon>
        <taxon>Mammaliicoccus</taxon>
    </lineage>
</organism>
<feature type="transmembrane region" description="Helical" evidence="9">
    <location>
        <begin position="194"/>
        <end position="219"/>
    </location>
</feature>
<evidence type="ECO:0000256" key="8">
    <source>
        <dbReference type="ARBA" id="ARBA00023136"/>
    </source>
</evidence>
<comment type="subcellular location">
    <subcellularLocation>
        <location evidence="1 9">Cell membrane</location>
        <topology evidence="1 9">Multi-pass membrane protein</topology>
    </subcellularLocation>
</comment>
<keyword evidence="7" id="KW-0406">Ion transport</keyword>
<evidence type="ECO:0000256" key="2">
    <source>
        <dbReference type="ARBA" id="ARBA00022448"/>
    </source>
</evidence>
<keyword evidence="12" id="KW-1185">Reference proteome</keyword>
<dbReference type="Gene3D" id="1.10.3720.10">
    <property type="entry name" value="MetI-like"/>
    <property type="match status" value="1"/>
</dbReference>
<dbReference type="OrthoDB" id="9797472at2"/>
<protein>
    <submittedName>
        <fullName evidence="11">Oligopeptide transport system permease</fullName>
    </submittedName>
</protein>
<dbReference type="RefSeq" id="WP_095087548.1">
    <property type="nucleotide sequence ID" value="NZ_BMDM01000002.1"/>
</dbReference>
<feature type="domain" description="ABC transmembrane type-1" evidence="10">
    <location>
        <begin position="73"/>
        <end position="262"/>
    </location>
</feature>
<dbReference type="PANTHER" id="PTHR43386:SF1">
    <property type="entry name" value="D,D-DIPEPTIDE TRANSPORT SYSTEM PERMEASE PROTEIN DDPC-RELATED"/>
    <property type="match status" value="1"/>
</dbReference>
<comment type="similarity">
    <text evidence="9">Belongs to the binding-protein-dependent transport system permease family.</text>
</comment>
<dbReference type="Proteomes" id="UP000242084">
    <property type="component" value="Chromosome 1"/>
</dbReference>
<dbReference type="InterPro" id="IPR053474">
    <property type="entry name" value="Staphylopine_ABC_permease"/>
</dbReference>
<dbReference type="KEGG" id="sste:SAMEA4384403_1093"/>
<evidence type="ECO:0000256" key="1">
    <source>
        <dbReference type="ARBA" id="ARBA00004651"/>
    </source>
</evidence>
<evidence type="ECO:0000256" key="6">
    <source>
        <dbReference type="ARBA" id="ARBA00022989"/>
    </source>
</evidence>
<evidence type="ECO:0000313" key="12">
    <source>
        <dbReference type="Proteomes" id="UP000242084"/>
    </source>
</evidence>
<evidence type="ECO:0000256" key="9">
    <source>
        <dbReference type="RuleBase" id="RU363032"/>
    </source>
</evidence>
<gene>
    <name evidence="11" type="primary">gsiD</name>
    <name evidence="11" type="ORF">SAMEA4384403_01093</name>
</gene>
<dbReference type="PANTHER" id="PTHR43386">
    <property type="entry name" value="OLIGOPEPTIDE TRANSPORT SYSTEM PERMEASE PROTEIN APPC"/>
    <property type="match status" value="1"/>
</dbReference>
<reference evidence="11 12" key="1">
    <citation type="submission" date="2017-06" db="EMBL/GenBank/DDBJ databases">
        <authorList>
            <consortium name="Pathogen Informatics"/>
        </authorList>
    </citation>
    <scope>NUCLEOTIDE SEQUENCE [LARGE SCALE GENOMIC DNA]</scope>
    <source>
        <strain evidence="11 12">NCTC13839</strain>
    </source>
</reference>
<dbReference type="SUPFAM" id="SSF161098">
    <property type="entry name" value="MetI-like"/>
    <property type="match status" value="1"/>
</dbReference>
<keyword evidence="2 9" id="KW-0813">Transport</keyword>
<evidence type="ECO:0000256" key="4">
    <source>
        <dbReference type="ARBA" id="ARBA00022596"/>
    </source>
</evidence>
<feature type="transmembrane region" description="Helical" evidence="9">
    <location>
        <begin position="122"/>
        <end position="150"/>
    </location>
</feature>
<name>A0A239Z136_9STAP</name>
<dbReference type="AlphaFoldDB" id="A0A239Z136"/>
<feature type="transmembrane region" description="Helical" evidence="9">
    <location>
        <begin position="12"/>
        <end position="34"/>
    </location>
</feature>
<dbReference type="InterPro" id="IPR000515">
    <property type="entry name" value="MetI-like"/>
</dbReference>
<keyword evidence="4" id="KW-0533">Nickel</keyword>
<evidence type="ECO:0000256" key="3">
    <source>
        <dbReference type="ARBA" id="ARBA00022475"/>
    </source>
</evidence>
<keyword evidence="8 9" id="KW-0472">Membrane</keyword>
<dbReference type="InterPro" id="IPR035906">
    <property type="entry name" value="MetI-like_sf"/>
</dbReference>
<evidence type="ECO:0000256" key="7">
    <source>
        <dbReference type="ARBA" id="ARBA00023112"/>
    </source>
</evidence>
<dbReference type="NCBIfam" id="NF045473">
    <property type="entry name" value="Opp1C"/>
    <property type="match status" value="1"/>
</dbReference>
<dbReference type="Pfam" id="PF00528">
    <property type="entry name" value="BPD_transp_1"/>
    <property type="match status" value="1"/>
</dbReference>
<dbReference type="GO" id="GO:0005886">
    <property type="term" value="C:plasma membrane"/>
    <property type="evidence" value="ECO:0007669"/>
    <property type="project" value="UniProtKB-SubCell"/>
</dbReference>
<keyword evidence="7" id="KW-0921">Nickel transport</keyword>
<keyword evidence="6 9" id="KW-1133">Transmembrane helix</keyword>